<dbReference type="Proteomes" id="UP000008827">
    <property type="component" value="Chromosome 4"/>
</dbReference>
<feature type="region of interest" description="Disordered" evidence="1">
    <location>
        <begin position="1"/>
        <end position="24"/>
    </location>
</feature>
<organism evidence="3">
    <name type="scientific">Glycine max</name>
    <name type="common">Soybean</name>
    <name type="synonym">Glycine hispida</name>
    <dbReference type="NCBI Taxonomy" id="3847"/>
    <lineage>
        <taxon>Eukaryota</taxon>
        <taxon>Viridiplantae</taxon>
        <taxon>Streptophyta</taxon>
        <taxon>Embryophyta</taxon>
        <taxon>Tracheophyta</taxon>
        <taxon>Spermatophyta</taxon>
        <taxon>Magnoliopsida</taxon>
        <taxon>eudicotyledons</taxon>
        <taxon>Gunneridae</taxon>
        <taxon>Pentapetalae</taxon>
        <taxon>rosids</taxon>
        <taxon>fabids</taxon>
        <taxon>Fabales</taxon>
        <taxon>Fabaceae</taxon>
        <taxon>Papilionoideae</taxon>
        <taxon>50 kb inversion clade</taxon>
        <taxon>NPAAA clade</taxon>
        <taxon>indigoferoid/millettioid clade</taxon>
        <taxon>Phaseoleae</taxon>
        <taxon>Glycine</taxon>
        <taxon>Glycine subgen. Soja</taxon>
    </lineage>
</organism>
<protein>
    <recommendedName>
        <fullName evidence="2">Helitron helicase-like domain-containing protein</fullName>
    </recommendedName>
</protein>
<dbReference type="InterPro" id="IPR025476">
    <property type="entry name" value="Helitron_helicase-like"/>
</dbReference>
<dbReference type="AlphaFoldDB" id="A0A0R0KEB9"/>
<reference evidence="3" key="3">
    <citation type="submission" date="2018-07" db="EMBL/GenBank/DDBJ databases">
        <title>WGS assembly of Glycine max.</title>
        <authorList>
            <person name="Schmutz J."/>
            <person name="Cannon S."/>
            <person name="Schlueter J."/>
            <person name="Ma J."/>
            <person name="Mitros T."/>
            <person name="Nelson W."/>
            <person name="Hyten D."/>
            <person name="Song Q."/>
            <person name="Thelen J."/>
            <person name="Cheng J."/>
            <person name="Xu D."/>
            <person name="Hellsten U."/>
            <person name="May G."/>
            <person name="Yu Y."/>
            <person name="Sakurai T."/>
            <person name="Umezawa T."/>
            <person name="Bhattacharyya M."/>
            <person name="Sandhu D."/>
            <person name="Valliyodan B."/>
            <person name="Lindquist E."/>
            <person name="Peto M."/>
            <person name="Grant D."/>
            <person name="Shu S."/>
            <person name="Goodstein D."/>
            <person name="Barry K."/>
            <person name="Futrell-Griggs M."/>
            <person name="Abernathy B."/>
            <person name="Du J."/>
            <person name="Tian Z."/>
            <person name="Zhu L."/>
            <person name="Gill N."/>
            <person name="Joshi T."/>
            <person name="Libault M."/>
            <person name="Sethuraman A."/>
            <person name="Zhang X."/>
            <person name="Shinozaki K."/>
            <person name="Nguyen H."/>
            <person name="Wing R."/>
            <person name="Cregan P."/>
            <person name="Specht J."/>
            <person name="Grimwood J."/>
            <person name="Rokhsar D."/>
            <person name="Stacey G."/>
            <person name="Shoemaker R."/>
            <person name="Jackson S."/>
        </authorList>
    </citation>
    <scope>NUCLEOTIDE SEQUENCE</scope>
    <source>
        <tissue evidence="3">Callus</tissue>
    </source>
</reference>
<dbReference type="SMR" id="A0A0R0KEB9"/>
<keyword evidence="5" id="KW-1185">Reference proteome</keyword>
<evidence type="ECO:0000313" key="5">
    <source>
        <dbReference type="Proteomes" id="UP000008827"/>
    </source>
</evidence>
<evidence type="ECO:0000256" key="1">
    <source>
        <dbReference type="SAM" id="MobiDB-lite"/>
    </source>
</evidence>
<dbReference type="EnsemblPlants" id="KRH63522">
    <property type="protein sequence ID" value="KRH63522"/>
    <property type="gene ID" value="GLYMA_04G182500"/>
</dbReference>
<dbReference type="PANTHER" id="PTHR45786:SF66">
    <property type="entry name" value="HOOK MOTIF PROTEIN, PUTATIVE-RELATED"/>
    <property type="match status" value="1"/>
</dbReference>
<accession>A0A0R0KEB9</accession>
<evidence type="ECO:0000259" key="2">
    <source>
        <dbReference type="Pfam" id="PF14214"/>
    </source>
</evidence>
<evidence type="ECO:0000313" key="3">
    <source>
        <dbReference type="EMBL" id="KRH63522.1"/>
    </source>
</evidence>
<name>A0A0R0KEB9_SOYBN</name>
<feature type="domain" description="Helitron helicase-like" evidence="2">
    <location>
        <begin position="435"/>
        <end position="477"/>
    </location>
</feature>
<dbReference type="Pfam" id="PF14214">
    <property type="entry name" value="Helitron_like_N"/>
    <property type="match status" value="2"/>
</dbReference>
<dbReference type="STRING" id="3847.A0A0R0KEB9"/>
<reference evidence="3 4" key="1">
    <citation type="journal article" date="2010" name="Nature">
        <title>Genome sequence of the palaeopolyploid soybean.</title>
        <authorList>
            <person name="Schmutz J."/>
            <person name="Cannon S.B."/>
            <person name="Schlueter J."/>
            <person name="Ma J."/>
            <person name="Mitros T."/>
            <person name="Nelson W."/>
            <person name="Hyten D.L."/>
            <person name="Song Q."/>
            <person name="Thelen J.J."/>
            <person name="Cheng J."/>
            <person name="Xu D."/>
            <person name="Hellsten U."/>
            <person name="May G.D."/>
            <person name="Yu Y."/>
            <person name="Sakurai T."/>
            <person name="Umezawa T."/>
            <person name="Bhattacharyya M.K."/>
            <person name="Sandhu D."/>
            <person name="Valliyodan B."/>
            <person name="Lindquist E."/>
            <person name="Peto M."/>
            <person name="Grant D."/>
            <person name="Shu S."/>
            <person name="Goodstein D."/>
            <person name="Barry K."/>
            <person name="Futrell-Griggs M."/>
            <person name="Abernathy B."/>
            <person name="Du J."/>
            <person name="Tian Z."/>
            <person name="Zhu L."/>
            <person name="Gill N."/>
            <person name="Joshi T."/>
            <person name="Libault M."/>
            <person name="Sethuraman A."/>
            <person name="Zhang X.-C."/>
            <person name="Shinozaki K."/>
            <person name="Nguyen H.T."/>
            <person name="Wing R.A."/>
            <person name="Cregan P."/>
            <person name="Specht J."/>
            <person name="Grimwood J."/>
            <person name="Rokhsar D."/>
            <person name="Stacey G."/>
            <person name="Shoemaker R.C."/>
            <person name="Jackson S.A."/>
        </authorList>
    </citation>
    <scope>NUCLEOTIDE SEQUENCE</scope>
    <source>
        <strain evidence="4">cv. Williams 82</strain>
        <tissue evidence="3">Callus</tissue>
    </source>
</reference>
<dbReference type="EMBL" id="CM000837">
    <property type="protein sequence ID" value="KRH63522.1"/>
    <property type="molecule type" value="Genomic_DNA"/>
</dbReference>
<dbReference type="PaxDb" id="3847-GLYMA04G35376.1"/>
<gene>
    <name evidence="3" type="ORF">GLYMA_04G182500</name>
</gene>
<reference evidence="4" key="2">
    <citation type="submission" date="2018-02" db="UniProtKB">
        <authorList>
            <consortium name="EnsemblPlants"/>
        </authorList>
    </citation>
    <scope>IDENTIFICATION</scope>
    <source>
        <strain evidence="4">Williams 82</strain>
    </source>
</reference>
<sequence>MLSTNQYYSFDDPPIEDDAEIDQNGNVDTPYENQNTGYKDVGDPVWQCRHCKAMMWYDERINKDKQTKNPKFALCCGDGKIQLPVLQDAPQPLRQLLFDTNDSQAKNFQQNIRSYDVMFAFTSPSLQLDTRYNTGRGPLTFRLHGQGHHLIGSLLLLANKSPKFALLYIYDIDNEVNDKLSQNPKSKPRRFRNVSMGDFAKIFNRSSSFIVRSSSFFDLHSNMLKNNNHYAQKFRMASDKLQSSIVSNLKLKLIYDRQSDGRLYNLPNTAEVAALIVGDEHTREDGYRPDIPHKDHPNIHAAKRKKVIMREYFCYGLQSRNNEAQTILHAMILFQQWIVDDYCMIESQKLNYVRQHQQQLRVDKYINLNACNNAPETLGNEKGKRVILPSSFVGSQRYMEQLYFDGMTICGHIGFPCLFLTLTCNLAWPEIQRKIFKMKLNQLMNDLKHGHLFGPILGFIYTIEWQKRGLPHAHILIFLQPANKYPNPEDIDKIISTEIPNKYTDPKLYEIVSKHMIHGPCGLPNRSTPCMVDGKCIRFFHKKFNKAIIVDQDGFPVYRRTNNGRTDQKHGIELDNRFVIPYSPQLLLKYRTHLNVEWCN</sequence>
<evidence type="ECO:0000313" key="4">
    <source>
        <dbReference type="EnsemblPlants" id="KRH63522"/>
    </source>
</evidence>
<dbReference type="Gramene" id="KRH63522">
    <property type="protein sequence ID" value="KRH63522"/>
    <property type="gene ID" value="GLYMA_04G182500"/>
</dbReference>
<proteinExistence type="predicted"/>
<feature type="domain" description="Helitron helicase-like" evidence="2">
    <location>
        <begin position="312"/>
        <end position="434"/>
    </location>
</feature>
<dbReference type="PANTHER" id="PTHR45786">
    <property type="entry name" value="DNA BINDING PROTEIN-LIKE"/>
    <property type="match status" value="1"/>
</dbReference>
<dbReference type="InParanoid" id="A0A0R0KEB9"/>